<accession>A0A0W0TZ46</accession>
<name>A0A0W0TZ46_9GAMM</name>
<sequence>MGLQREFDEIHHYSNDYSFEEDIGDIEHKKRVRRRLEERLDRKRLEAEFDELDGDFDWDDWDRP</sequence>
<dbReference type="RefSeq" id="WP_028386384.1">
    <property type="nucleotide sequence ID" value="NZ_CAAAHN010000014.1"/>
</dbReference>
<dbReference type="Proteomes" id="UP000054785">
    <property type="component" value="Unassembled WGS sequence"/>
</dbReference>
<protein>
    <submittedName>
        <fullName evidence="1">Uncharacterized protein</fullName>
    </submittedName>
</protein>
<reference evidence="1 2" key="1">
    <citation type="submission" date="2015-11" db="EMBL/GenBank/DDBJ databases">
        <title>Genomic analysis of 38 Legionella species identifies large and diverse effector repertoires.</title>
        <authorList>
            <person name="Burstein D."/>
            <person name="Amaro F."/>
            <person name="Zusman T."/>
            <person name="Lifshitz Z."/>
            <person name="Cohen O."/>
            <person name="Gilbert J.A."/>
            <person name="Pupko T."/>
            <person name="Shuman H.A."/>
            <person name="Segal G."/>
        </authorList>
    </citation>
    <scope>NUCLEOTIDE SEQUENCE [LARGE SCALE GENOMIC DNA]</scope>
    <source>
        <strain evidence="1 2">ATCC 49504</strain>
    </source>
</reference>
<proteinExistence type="predicted"/>
<comment type="caution">
    <text evidence="1">The sequence shown here is derived from an EMBL/GenBank/DDBJ whole genome shotgun (WGS) entry which is preliminary data.</text>
</comment>
<evidence type="ECO:0000313" key="1">
    <source>
        <dbReference type="EMBL" id="KTD00735.1"/>
    </source>
</evidence>
<keyword evidence="2" id="KW-1185">Reference proteome</keyword>
<dbReference type="PATRIC" id="fig|45065.4.peg.1071"/>
<dbReference type="AlphaFoldDB" id="A0A0W0TZ46"/>
<gene>
    <name evidence="1" type="ORF">Lgee_0999</name>
</gene>
<evidence type="ECO:0000313" key="2">
    <source>
        <dbReference type="Proteomes" id="UP000054785"/>
    </source>
</evidence>
<organism evidence="1 2">
    <name type="scientific">Legionella geestiana</name>
    <dbReference type="NCBI Taxonomy" id="45065"/>
    <lineage>
        <taxon>Bacteria</taxon>
        <taxon>Pseudomonadati</taxon>
        <taxon>Pseudomonadota</taxon>
        <taxon>Gammaproteobacteria</taxon>
        <taxon>Legionellales</taxon>
        <taxon>Legionellaceae</taxon>
        <taxon>Legionella</taxon>
    </lineage>
</organism>
<dbReference type="STRING" id="45065.Lgee_0999"/>
<dbReference type="EMBL" id="LNYC01000032">
    <property type="protein sequence ID" value="KTD00735.1"/>
    <property type="molecule type" value="Genomic_DNA"/>
</dbReference>